<evidence type="ECO:0000259" key="5">
    <source>
        <dbReference type="Pfam" id="PF03067"/>
    </source>
</evidence>
<dbReference type="InterPro" id="IPR032798">
    <property type="entry name" value="CBM_5_12_2"/>
</dbReference>
<dbReference type="InterPro" id="IPR051024">
    <property type="entry name" value="GlcNAc_Chitin_IntDeg"/>
</dbReference>
<evidence type="ECO:0000256" key="4">
    <source>
        <dbReference type="SAM" id="SignalP"/>
    </source>
</evidence>
<keyword evidence="1" id="KW-0964">Secreted</keyword>
<feature type="domain" description="Endoglucanase Z cellulose-binding" evidence="6">
    <location>
        <begin position="342"/>
        <end position="393"/>
    </location>
</feature>
<dbReference type="SUPFAM" id="SSF81296">
    <property type="entry name" value="E set domains"/>
    <property type="match status" value="1"/>
</dbReference>
<dbReference type="GO" id="GO:0004497">
    <property type="term" value="F:monooxygenase activity"/>
    <property type="evidence" value="ECO:0007669"/>
    <property type="project" value="UniProtKB-KW"/>
</dbReference>
<dbReference type="InterPro" id="IPR014756">
    <property type="entry name" value="Ig_E-set"/>
</dbReference>
<dbReference type="EMBL" id="JBHLXP010000003">
    <property type="protein sequence ID" value="MFC0049536.1"/>
    <property type="molecule type" value="Genomic_DNA"/>
</dbReference>
<evidence type="ECO:0000313" key="9">
    <source>
        <dbReference type="Proteomes" id="UP001589813"/>
    </source>
</evidence>
<dbReference type="Gene3D" id="2.10.10.20">
    <property type="entry name" value="Carbohydrate-binding module superfamily 5/12"/>
    <property type="match status" value="1"/>
</dbReference>
<keyword evidence="3 4" id="KW-0732">Signal</keyword>
<dbReference type="PANTHER" id="PTHR34823:SF1">
    <property type="entry name" value="CHITIN-BINDING TYPE-4 DOMAIN-CONTAINING PROTEIN"/>
    <property type="match status" value="1"/>
</dbReference>
<evidence type="ECO:0000256" key="3">
    <source>
        <dbReference type="ARBA" id="ARBA00022729"/>
    </source>
</evidence>
<dbReference type="InterPro" id="IPR041029">
    <property type="entry name" value="GbpA_2"/>
</dbReference>
<dbReference type="InterPro" id="IPR036573">
    <property type="entry name" value="CBM_sf_5/12"/>
</dbReference>
<gene>
    <name evidence="8" type="ORF">ACFFJP_14665</name>
</gene>
<keyword evidence="8" id="KW-0560">Oxidoreductase</keyword>
<dbReference type="Gene3D" id="2.70.50.50">
    <property type="entry name" value="chitin-binding protein cbp21"/>
    <property type="match status" value="1"/>
</dbReference>
<dbReference type="CDD" id="cd12204">
    <property type="entry name" value="CBD_like"/>
    <property type="match status" value="1"/>
</dbReference>
<dbReference type="Gene3D" id="3.30.70.2150">
    <property type="match status" value="1"/>
</dbReference>
<feature type="signal peptide" evidence="4">
    <location>
        <begin position="1"/>
        <end position="22"/>
    </location>
</feature>
<evidence type="ECO:0000259" key="6">
    <source>
        <dbReference type="Pfam" id="PF14600"/>
    </source>
</evidence>
<evidence type="ECO:0000256" key="2">
    <source>
        <dbReference type="ARBA" id="ARBA00022669"/>
    </source>
</evidence>
<sequence length="399" mass="43862">MLKLFAGTGSLLLLLVAQAAQAHGYVDYPKARQQICKDDGGYWWPADGSGIPNLACRAAYQQSGGYALTQHHEYSTNVPDYHNQTAVRAALKNGLLCAGGDSRKSGMDVPSAHWQRTVIDLKTTPQLRVRFRATTPHNPSFWQFYLSNPGFDAASAPLSWEQLTLIHQQTDVPAVSGYYEIDVPLPKNRSGNAVLYTRWQRQDVVGEGFYNCSDLQFSNGDSGSGNWYDKGTYLSATQLGKAGETALLRVFDSNGQELLQKSLLISSANQTGQQWAWELAQQVNAVHSDLLQIGVLNNGQISLQQPIGSNRLYLRNATGYANLDLKPAQTGQTCGGVDPLKIFVYPNWPRKDEANRPSFAASGDYMSDAGKLYQAKWWTQSKPGSDGSWQFVCSFSSGT</sequence>
<name>A0ABV6BF81_9GAMM</name>
<keyword evidence="2" id="KW-0147">Chitin-binding</keyword>
<feature type="domain" description="N-acetylglucosamine binding protein A" evidence="7">
    <location>
        <begin position="227"/>
        <end position="325"/>
    </location>
</feature>
<accession>A0ABV6BF81</accession>
<keyword evidence="8" id="KW-0503">Monooxygenase</keyword>
<protein>
    <submittedName>
        <fullName evidence="8">Lytic polysaccharide monooxygenase</fullName>
    </submittedName>
</protein>
<organism evidence="8 9">
    <name type="scientific">Rheinheimera tilapiae</name>
    <dbReference type="NCBI Taxonomy" id="875043"/>
    <lineage>
        <taxon>Bacteria</taxon>
        <taxon>Pseudomonadati</taxon>
        <taxon>Pseudomonadota</taxon>
        <taxon>Gammaproteobacteria</taxon>
        <taxon>Chromatiales</taxon>
        <taxon>Chromatiaceae</taxon>
        <taxon>Rheinheimera</taxon>
    </lineage>
</organism>
<dbReference type="Pfam" id="PF14600">
    <property type="entry name" value="CBM_5_12_2"/>
    <property type="match status" value="1"/>
</dbReference>
<evidence type="ECO:0000256" key="1">
    <source>
        <dbReference type="ARBA" id="ARBA00022525"/>
    </source>
</evidence>
<comment type="caution">
    <text evidence="8">The sequence shown here is derived from an EMBL/GenBank/DDBJ whole genome shotgun (WGS) entry which is preliminary data.</text>
</comment>
<evidence type="ECO:0000313" key="8">
    <source>
        <dbReference type="EMBL" id="MFC0049536.1"/>
    </source>
</evidence>
<feature type="domain" description="Chitin-binding type-4" evidence="5">
    <location>
        <begin position="23"/>
        <end position="215"/>
    </location>
</feature>
<dbReference type="SUPFAM" id="SSF51055">
    <property type="entry name" value="Carbohydrate binding domain"/>
    <property type="match status" value="1"/>
</dbReference>
<dbReference type="Pfam" id="PF18416">
    <property type="entry name" value="GbpA_2"/>
    <property type="match status" value="1"/>
</dbReference>
<dbReference type="Proteomes" id="UP001589813">
    <property type="component" value="Unassembled WGS sequence"/>
</dbReference>
<dbReference type="PANTHER" id="PTHR34823">
    <property type="entry name" value="GLCNAC-BINDING PROTEIN A"/>
    <property type="match status" value="1"/>
</dbReference>
<feature type="chain" id="PRO_5047223760" evidence="4">
    <location>
        <begin position="23"/>
        <end position="399"/>
    </location>
</feature>
<evidence type="ECO:0000259" key="7">
    <source>
        <dbReference type="Pfam" id="PF18416"/>
    </source>
</evidence>
<keyword evidence="9" id="KW-1185">Reference proteome</keyword>
<dbReference type="InterPro" id="IPR004302">
    <property type="entry name" value="Cellulose/chitin-bd_N"/>
</dbReference>
<dbReference type="Pfam" id="PF03067">
    <property type="entry name" value="LPMO_10"/>
    <property type="match status" value="1"/>
</dbReference>
<proteinExistence type="predicted"/>
<dbReference type="RefSeq" id="WP_377245560.1">
    <property type="nucleotide sequence ID" value="NZ_JBHLXP010000003.1"/>
</dbReference>
<reference evidence="8 9" key="1">
    <citation type="submission" date="2024-09" db="EMBL/GenBank/DDBJ databases">
        <authorList>
            <person name="Sun Q."/>
            <person name="Mori K."/>
        </authorList>
    </citation>
    <scope>NUCLEOTIDE SEQUENCE [LARGE SCALE GENOMIC DNA]</scope>
    <source>
        <strain evidence="8 9">KCTC 23315</strain>
    </source>
</reference>